<organism evidence="3 4">
    <name type="scientific">Pandoraea eparura</name>
    <dbReference type="NCBI Taxonomy" id="2508291"/>
    <lineage>
        <taxon>Bacteria</taxon>
        <taxon>Pseudomonadati</taxon>
        <taxon>Pseudomonadota</taxon>
        <taxon>Betaproteobacteria</taxon>
        <taxon>Burkholderiales</taxon>
        <taxon>Burkholderiaceae</taxon>
        <taxon>Pandoraea</taxon>
    </lineage>
</organism>
<dbReference type="InterPro" id="IPR044946">
    <property type="entry name" value="Restrct_endonuc_typeI_TRD_sf"/>
</dbReference>
<dbReference type="SUPFAM" id="SSF116734">
    <property type="entry name" value="DNA methylase specificity domain"/>
    <property type="match status" value="2"/>
</dbReference>
<dbReference type="PANTHER" id="PTHR30408">
    <property type="entry name" value="TYPE-1 RESTRICTION ENZYME ECOKI SPECIFICITY PROTEIN"/>
    <property type="match status" value="1"/>
</dbReference>
<keyword evidence="2" id="KW-0238">DNA-binding</keyword>
<evidence type="ECO:0008006" key="5">
    <source>
        <dbReference type="Google" id="ProtNLM"/>
    </source>
</evidence>
<keyword evidence="4" id="KW-1185">Reference proteome</keyword>
<proteinExistence type="predicted"/>
<name>A0A5E4Y639_9BURK</name>
<dbReference type="PANTHER" id="PTHR30408:SF12">
    <property type="entry name" value="TYPE I RESTRICTION ENZYME MJAVIII SPECIFICITY SUBUNIT"/>
    <property type="match status" value="1"/>
</dbReference>
<dbReference type="GO" id="GO:0009307">
    <property type="term" value="P:DNA restriction-modification system"/>
    <property type="evidence" value="ECO:0007669"/>
    <property type="project" value="UniProtKB-KW"/>
</dbReference>
<keyword evidence="1" id="KW-0680">Restriction system</keyword>
<dbReference type="GO" id="GO:0003677">
    <property type="term" value="F:DNA binding"/>
    <property type="evidence" value="ECO:0007669"/>
    <property type="project" value="UniProtKB-KW"/>
</dbReference>
<dbReference type="AlphaFoldDB" id="A0A5E4Y639"/>
<dbReference type="InterPro" id="IPR052021">
    <property type="entry name" value="Type-I_RS_S_subunit"/>
</dbReference>
<gene>
    <name evidence="3" type="ORF">PEP31012_04333</name>
</gene>
<reference evidence="3 4" key="1">
    <citation type="submission" date="2019-08" db="EMBL/GenBank/DDBJ databases">
        <authorList>
            <person name="Peeters C."/>
        </authorList>
    </citation>
    <scope>NUCLEOTIDE SEQUENCE [LARGE SCALE GENOMIC DNA]</scope>
    <source>
        <strain evidence="3 4">LMG 31012</strain>
    </source>
</reference>
<protein>
    <recommendedName>
        <fullName evidence="5">Restriction endonuclease subunit S</fullName>
    </recommendedName>
</protein>
<evidence type="ECO:0000313" key="3">
    <source>
        <dbReference type="EMBL" id="VVE43943.1"/>
    </source>
</evidence>
<dbReference type="EMBL" id="CABPSH010000016">
    <property type="protein sequence ID" value="VVE43943.1"/>
    <property type="molecule type" value="Genomic_DNA"/>
</dbReference>
<accession>A0A5E4Y639</accession>
<dbReference type="Gene3D" id="3.90.220.20">
    <property type="entry name" value="DNA methylase specificity domains"/>
    <property type="match status" value="2"/>
</dbReference>
<evidence type="ECO:0000256" key="1">
    <source>
        <dbReference type="ARBA" id="ARBA00022747"/>
    </source>
</evidence>
<evidence type="ECO:0000256" key="2">
    <source>
        <dbReference type="ARBA" id="ARBA00023125"/>
    </source>
</evidence>
<evidence type="ECO:0000313" key="4">
    <source>
        <dbReference type="Proteomes" id="UP000400981"/>
    </source>
</evidence>
<dbReference type="Proteomes" id="UP000400981">
    <property type="component" value="Unassembled WGS sequence"/>
</dbReference>
<sequence length="438" mass="49734">MSQKDNEKRALAPRLRFPEFRREWASSPMSKVYFFKGNNSLSRDKLNYEVGSLRNIHYGDIHTKFAQHFRVDSESVPFINDGESHSAIRPENYCAPGDIVFADASEDVADIGKAIEIIDTGDVPLVSGLHTILAKPNGVSFALGFGAYLFSSDSVRTQIQREAQGAKVLGLSANRLGNVLLHYPSETDEQQKIADCLSSLDELIAAEIKRLDTLKAHRKGLMQQLFPREGETVPRLRFPEFQGDEGWKEYPVSAMLEEVLRPVKMDDDEDYTLVTVKRRYGGIVLREFLRGRNILVKSQFRIRKNDFLISKRQIVHCACGLVPEDYDGAIVSNEYTILKSRKNCDIGFFSYFSQQPIVSRSFLECSDGIVIEKMLFKPEQWLKKTFLFPGLQEQKKIAGCLSSLDELIAANDQNIETLKIHKNGLMRQLFPVPDEVQK</sequence>